<name>D8SHS8_SELML</name>
<protein>
    <submittedName>
        <fullName evidence="1">Uncharacterized protein</fullName>
    </submittedName>
</protein>
<dbReference type="InParanoid" id="D8SHS8"/>
<evidence type="ECO:0000313" key="2">
    <source>
        <dbReference type="Proteomes" id="UP000001514"/>
    </source>
</evidence>
<evidence type="ECO:0000313" key="1">
    <source>
        <dbReference type="EMBL" id="EFJ16051.1"/>
    </source>
</evidence>
<organism evidence="2">
    <name type="scientific">Selaginella moellendorffii</name>
    <name type="common">Spikemoss</name>
    <dbReference type="NCBI Taxonomy" id="88036"/>
    <lineage>
        <taxon>Eukaryota</taxon>
        <taxon>Viridiplantae</taxon>
        <taxon>Streptophyta</taxon>
        <taxon>Embryophyta</taxon>
        <taxon>Tracheophyta</taxon>
        <taxon>Lycopodiopsida</taxon>
        <taxon>Selaginellales</taxon>
        <taxon>Selaginellaceae</taxon>
        <taxon>Selaginella</taxon>
    </lineage>
</organism>
<dbReference type="EMBL" id="GL377620">
    <property type="protein sequence ID" value="EFJ16051.1"/>
    <property type="molecule type" value="Genomic_DNA"/>
</dbReference>
<dbReference type="Proteomes" id="UP000001514">
    <property type="component" value="Unassembled WGS sequence"/>
</dbReference>
<dbReference type="Gramene" id="EFJ16051">
    <property type="protein sequence ID" value="EFJ16051"/>
    <property type="gene ID" value="SELMODRAFT_422228"/>
</dbReference>
<dbReference type="AlphaFoldDB" id="D8SHS8"/>
<reference evidence="1 2" key="1">
    <citation type="journal article" date="2011" name="Science">
        <title>The Selaginella genome identifies genetic changes associated with the evolution of vascular plants.</title>
        <authorList>
            <person name="Banks J.A."/>
            <person name="Nishiyama T."/>
            <person name="Hasebe M."/>
            <person name="Bowman J.L."/>
            <person name="Gribskov M."/>
            <person name="dePamphilis C."/>
            <person name="Albert V.A."/>
            <person name="Aono N."/>
            <person name="Aoyama T."/>
            <person name="Ambrose B.A."/>
            <person name="Ashton N.W."/>
            <person name="Axtell M.J."/>
            <person name="Barker E."/>
            <person name="Barker M.S."/>
            <person name="Bennetzen J.L."/>
            <person name="Bonawitz N.D."/>
            <person name="Chapple C."/>
            <person name="Cheng C."/>
            <person name="Correa L.G."/>
            <person name="Dacre M."/>
            <person name="DeBarry J."/>
            <person name="Dreyer I."/>
            <person name="Elias M."/>
            <person name="Engstrom E.M."/>
            <person name="Estelle M."/>
            <person name="Feng L."/>
            <person name="Finet C."/>
            <person name="Floyd S.K."/>
            <person name="Frommer W.B."/>
            <person name="Fujita T."/>
            <person name="Gramzow L."/>
            <person name="Gutensohn M."/>
            <person name="Harholt J."/>
            <person name="Hattori M."/>
            <person name="Heyl A."/>
            <person name="Hirai T."/>
            <person name="Hiwatashi Y."/>
            <person name="Ishikawa M."/>
            <person name="Iwata M."/>
            <person name="Karol K.G."/>
            <person name="Koehler B."/>
            <person name="Kolukisaoglu U."/>
            <person name="Kubo M."/>
            <person name="Kurata T."/>
            <person name="Lalonde S."/>
            <person name="Li K."/>
            <person name="Li Y."/>
            <person name="Litt A."/>
            <person name="Lyons E."/>
            <person name="Manning G."/>
            <person name="Maruyama T."/>
            <person name="Michael T.P."/>
            <person name="Mikami K."/>
            <person name="Miyazaki S."/>
            <person name="Morinaga S."/>
            <person name="Murata T."/>
            <person name="Mueller-Roeber B."/>
            <person name="Nelson D.R."/>
            <person name="Obara M."/>
            <person name="Oguri Y."/>
            <person name="Olmstead R.G."/>
            <person name="Onodera N."/>
            <person name="Petersen B.L."/>
            <person name="Pils B."/>
            <person name="Prigge M."/>
            <person name="Rensing S.A."/>
            <person name="Riano-Pachon D.M."/>
            <person name="Roberts A.W."/>
            <person name="Sato Y."/>
            <person name="Scheller H.V."/>
            <person name="Schulz B."/>
            <person name="Schulz C."/>
            <person name="Shakirov E.V."/>
            <person name="Shibagaki N."/>
            <person name="Shinohara N."/>
            <person name="Shippen D.E."/>
            <person name="Soerensen I."/>
            <person name="Sotooka R."/>
            <person name="Sugimoto N."/>
            <person name="Sugita M."/>
            <person name="Sumikawa N."/>
            <person name="Tanurdzic M."/>
            <person name="Theissen G."/>
            <person name="Ulvskov P."/>
            <person name="Wakazuki S."/>
            <person name="Weng J.K."/>
            <person name="Willats W.W."/>
            <person name="Wipf D."/>
            <person name="Wolf P.G."/>
            <person name="Yang L."/>
            <person name="Zimmer A.D."/>
            <person name="Zhu Q."/>
            <person name="Mitros T."/>
            <person name="Hellsten U."/>
            <person name="Loque D."/>
            <person name="Otillar R."/>
            <person name="Salamov A."/>
            <person name="Schmutz J."/>
            <person name="Shapiro H."/>
            <person name="Lindquist E."/>
            <person name="Lucas S."/>
            <person name="Rokhsar D."/>
            <person name="Grigoriev I.V."/>
        </authorList>
    </citation>
    <scope>NUCLEOTIDE SEQUENCE [LARGE SCALE GENOMIC DNA]</scope>
</reference>
<proteinExistence type="predicted"/>
<gene>
    <name evidence="1" type="ORF">SELMODRAFT_422228</name>
</gene>
<dbReference type="KEGG" id="smo:SELMODRAFT_422228"/>
<keyword evidence="2" id="KW-1185">Reference proteome</keyword>
<dbReference type="HOGENOM" id="CLU_1910277_0_0_1"/>
<accession>D8SHS8</accession>
<sequence>MSHCGHYLEYLVSLPKTLQTQKDDDQVIRCTVSKLHLEKDLLGLSRRCLSSIGYMTEKEMALNASKTKEQACAAQAEKEAGVDSCQALYQYKAKKVEGDRAGAQGHYDTDMFVGKDLLELYAKCGSKLKIKTN</sequence>